<reference evidence="8" key="1">
    <citation type="submission" date="2020-02" db="EMBL/GenBank/DDBJ databases">
        <authorList>
            <person name="Gao J."/>
            <person name="Sun J."/>
        </authorList>
    </citation>
    <scope>NUCLEOTIDE SEQUENCE</scope>
    <source>
        <strain evidence="8">602-2</strain>
    </source>
</reference>
<keyword evidence="2" id="KW-0645">Protease</keyword>
<dbReference type="InterPro" id="IPR005151">
    <property type="entry name" value="Tail-specific_protease"/>
</dbReference>
<evidence type="ECO:0000259" key="7">
    <source>
        <dbReference type="SMART" id="SM00245"/>
    </source>
</evidence>
<dbReference type="EMBL" id="JAAKGT010000019">
    <property type="protein sequence ID" value="NGM52554.1"/>
    <property type="molecule type" value="Genomic_DNA"/>
</dbReference>
<dbReference type="InterPro" id="IPR036034">
    <property type="entry name" value="PDZ_sf"/>
</dbReference>
<keyword evidence="3" id="KW-0378">Hydrolase</keyword>
<dbReference type="PANTHER" id="PTHR32060:SF30">
    <property type="entry name" value="CARBOXY-TERMINAL PROCESSING PROTEASE CTPA"/>
    <property type="match status" value="1"/>
</dbReference>
<dbReference type="PANTHER" id="PTHR32060">
    <property type="entry name" value="TAIL-SPECIFIC PROTEASE"/>
    <property type="match status" value="1"/>
</dbReference>
<dbReference type="Gene3D" id="3.90.226.10">
    <property type="entry name" value="2-enoyl-CoA Hydratase, Chain A, domain 1"/>
    <property type="match status" value="1"/>
</dbReference>
<feature type="compositionally biased region" description="Pro residues" evidence="5">
    <location>
        <begin position="399"/>
        <end position="414"/>
    </location>
</feature>
<protein>
    <recommendedName>
        <fullName evidence="9">S41 family peptidase</fullName>
    </recommendedName>
</protein>
<dbReference type="SMART" id="SM00228">
    <property type="entry name" value="PDZ"/>
    <property type="match status" value="1"/>
</dbReference>
<dbReference type="GO" id="GO:0004175">
    <property type="term" value="F:endopeptidase activity"/>
    <property type="evidence" value="ECO:0007669"/>
    <property type="project" value="TreeGrafter"/>
</dbReference>
<comment type="similarity">
    <text evidence="1">Belongs to the peptidase S41A family.</text>
</comment>
<evidence type="ECO:0000256" key="3">
    <source>
        <dbReference type="ARBA" id="ARBA00022801"/>
    </source>
</evidence>
<evidence type="ECO:0008006" key="9">
    <source>
        <dbReference type="Google" id="ProtNLM"/>
    </source>
</evidence>
<organism evidence="8">
    <name type="scientific">Caulobacter sp. 602-2</name>
    <dbReference type="NCBI Taxonomy" id="2710887"/>
    <lineage>
        <taxon>Bacteria</taxon>
        <taxon>Pseudomonadati</taxon>
        <taxon>Pseudomonadota</taxon>
        <taxon>Alphaproteobacteria</taxon>
        <taxon>Caulobacterales</taxon>
        <taxon>Caulobacteraceae</taxon>
        <taxon>Caulobacter</taxon>
    </lineage>
</organism>
<dbReference type="Gene3D" id="3.30.750.44">
    <property type="match status" value="1"/>
</dbReference>
<dbReference type="SMART" id="SM00245">
    <property type="entry name" value="TSPc"/>
    <property type="match status" value="1"/>
</dbReference>
<dbReference type="InterPro" id="IPR001478">
    <property type="entry name" value="PDZ"/>
</dbReference>
<dbReference type="RefSeq" id="WP_165262964.1">
    <property type="nucleotide sequence ID" value="NZ_JAAKGT010000019.1"/>
</dbReference>
<evidence type="ECO:0000256" key="2">
    <source>
        <dbReference type="ARBA" id="ARBA00022670"/>
    </source>
</evidence>
<dbReference type="Gene3D" id="2.30.42.10">
    <property type="match status" value="1"/>
</dbReference>
<dbReference type="GO" id="GO:0006508">
    <property type="term" value="P:proteolysis"/>
    <property type="evidence" value="ECO:0007669"/>
    <property type="project" value="UniProtKB-KW"/>
</dbReference>
<proteinExistence type="inferred from homology"/>
<dbReference type="InterPro" id="IPR029045">
    <property type="entry name" value="ClpP/crotonase-like_dom_sf"/>
</dbReference>
<dbReference type="AlphaFoldDB" id="A0A6G4R4R9"/>
<dbReference type="GO" id="GO:0008236">
    <property type="term" value="F:serine-type peptidase activity"/>
    <property type="evidence" value="ECO:0007669"/>
    <property type="project" value="UniProtKB-KW"/>
</dbReference>
<sequence>MSKTLATASAPGTTHSAAIAPRRGVRAALVVAGALALLPTAPRAQPDEAPSPAALAQIAQLVKDNYLLPIAVDGAADETLLGRLDPQSSYLSVAEIRRLQAFASTVDPGVLLLPLAATSGPEPLVGRSAGGGRAAGVRAGDILVAIDGEPTAGQSEDALRHRMRGPAGTSVRLTVRRDGKTLDLVAERAAKQAGAEISARRIGNVGYVRIDSLDEGTVGRLAEAVKTMQAQTPGLKGLVLDLRDCPGGLLEQALRIADLFLTGGPMLTQRGREASDVTRRKADRDELLSGHPVVVLVNARTVAGAEIVAGVLQERGRARVVGMPTYGNGLIQTVIPLNGARDGALRLTTGAWYLPSGRPLQKSGITPDVVVAADARDLAPQPREINIKGALDAPTTGPVTPPPSVGPPELPPPGYDTEAGDYQLDRALAIVAR</sequence>
<evidence type="ECO:0000313" key="8">
    <source>
        <dbReference type="EMBL" id="NGM52554.1"/>
    </source>
</evidence>
<dbReference type="GO" id="GO:0030288">
    <property type="term" value="C:outer membrane-bounded periplasmic space"/>
    <property type="evidence" value="ECO:0007669"/>
    <property type="project" value="TreeGrafter"/>
</dbReference>
<dbReference type="GO" id="GO:0007165">
    <property type="term" value="P:signal transduction"/>
    <property type="evidence" value="ECO:0007669"/>
    <property type="project" value="TreeGrafter"/>
</dbReference>
<dbReference type="InterPro" id="IPR041489">
    <property type="entry name" value="PDZ_6"/>
</dbReference>
<accession>A0A6G4R4R9</accession>
<evidence type="ECO:0000259" key="6">
    <source>
        <dbReference type="SMART" id="SM00228"/>
    </source>
</evidence>
<gene>
    <name evidence="8" type="ORF">G5B46_23325</name>
</gene>
<evidence type="ECO:0000256" key="4">
    <source>
        <dbReference type="ARBA" id="ARBA00022825"/>
    </source>
</evidence>
<feature type="domain" description="Tail specific protease" evidence="7">
    <location>
        <begin position="168"/>
        <end position="372"/>
    </location>
</feature>
<dbReference type="InterPro" id="IPR004447">
    <property type="entry name" value="Peptidase_S41A"/>
</dbReference>
<dbReference type="SUPFAM" id="SSF52096">
    <property type="entry name" value="ClpP/crotonase"/>
    <property type="match status" value="1"/>
</dbReference>
<dbReference type="Pfam" id="PF17820">
    <property type="entry name" value="PDZ_6"/>
    <property type="match status" value="1"/>
</dbReference>
<dbReference type="SUPFAM" id="SSF50156">
    <property type="entry name" value="PDZ domain-like"/>
    <property type="match status" value="1"/>
</dbReference>
<feature type="region of interest" description="Disordered" evidence="5">
    <location>
        <begin position="387"/>
        <end position="421"/>
    </location>
</feature>
<dbReference type="CDD" id="cd07560">
    <property type="entry name" value="Peptidase_S41_CPP"/>
    <property type="match status" value="1"/>
</dbReference>
<dbReference type="Pfam" id="PF03572">
    <property type="entry name" value="Peptidase_S41"/>
    <property type="match status" value="1"/>
</dbReference>
<keyword evidence="4" id="KW-0720">Serine protease</keyword>
<comment type="caution">
    <text evidence="8">The sequence shown here is derived from an EMBL/GenBank/DDBJ whole genome shotgun (WGS) entry which is preliminary data.</text>
</comment>
<evidence type="ECO:0000256" key="1">
    <source>
        <dbReference type="ARBA" id="ARBA00009179"/>
    </source>
</evidence>
<name>A0A6G4R4R9_9CAUL</name>
<evidence type="ECO:0000256" key="5">
    <source>
        <dbReference type="SAM" id="MobiDB-lite"/>
    </source>
</evidence>
<feature type="domain" description="PDZ" evidence="6">
    <location>
        <begin position="109"/>
        <end position="179"/>
    </location>
</feature>